<comment type="caution">
    <text evidence="1">The sequence shown here is derived from an EMBL/GenBank/DDBJ whole genome shotgun (WGS) entry which is preliminary data.</text>
</comment>
<evidence type="ECO:0000313" key="2">
    <source>
        <dbReference type="Proteomes" id="UP000176678"/>
    </source>
</evidence>
<organism evidence="1 2">
    <name type="scientific">Candidatus Uhrbacteria bacterium RIFCSPLOWO2_02_FULL_51_9</name>
    <dbReference type="NCBI Taxonomy" id="1802410"/>
    <lineage>
        <taxon>Bacteria</taxon>
        <taxon>Candidatus Uhriibacteriota</taxon>
    </lineage>
</organism>
<reference evidence="1 2" key="1">
    <citation type="journal article" date="2016" name="Nat. Commun.">
        <title>Thousands of microbial genomes shed light on interconnected biogeochemical processes in an aquifer system.</title>
        <authorList>
            <person name="Anantharaman K."/>
            <person name="Brown C.T."/>
            <person name="Hug L.A."/>
            <person name="Sharon I."/>
            <person name="Castelle C.J."/>
            <person name="Probst A.J."/>
            <person name="Thomas B.C."/>
            <person name="Singh A."/>
            <person name="Wilkins M.J."/>
            <person name="Karaoz U."/>
            <person name="Brodie E.L."/>
            <person name="Williams K.H."/>
            <person name="Hubbard S.S."/>
            <person name="Banfield J.F."/>
        </authorList>
    </citation>
    <scope>NUCLEOTIDE SEQUENCE [LARGE SCALE GENOMIC DNA]</scope>
</reference>
<gene>
    <name evidence="1" type="ORF">A3H75_02910</name>
</gene>
<accession>A0A1F7VFR3</accession>
<proteinExistence type="predicted"/>
<name>A0A1F7VFR3_9BACT</name>
<dbReference type="Proteomes" id="UP000176678">
    <property type="component" value="Unassembled WGS sequence"/>
</dbReference>
<evidence type="ECO:0000313" key="1">
    <source>
        <dbReference type="EMBL" id="OGL88968.1"/>
    </source>
</evidence>
<dbReference type="AlphaFoldDB" id="A0A1F7VFR3"/>
<dbReference type="EMBL" id="MGES01000020">
    <property type="protein sequence ID" value="OGL88968.1"/>
    <property type="molecule type" value="Genomic_DNA"/>
</dbReference>
<protein>
    <submittedName>
        <fullName evidence="1">Uncharacterized protein</fullName>
    </submittedName>
</protein>
<sequence length="399" mass="46380">MTTDGLLTEERITQERDEHLRNYLVKYLRQGRTWFGAIDQQPPPDVTAQEDIKLFLWEVPRHDPDIGREYEVVDDRVFVKKTPKPFLLFEDAGFLITRWCHAYGKPAPSRTFFTRLTDAHYALVKRFFPEAFLLRTEDFLRPLARHRKQTRSWHGWPIITVSLDTDFVRGTDGAIELTRVRDYRTFEFLGELARPGEPAVKEQIAAISATVPKRHALQFVSDGCWEGSEILMLEEYFIRQHVMVDGVVCGVLCRPAVNAFRNAGIFASGSHRYLKLKSWICQRDLLPGVPRSGLNLGMRVGTRVQALAENIGATYLLPFRDDVFDELTTHDFTEFSISCYQLADRLFAEVERLWRRPVVVSDLARVPKYVRLGRVRFRDELRRIARDFLKTRDALDPYV</sequence>